<evidence type="ECO:0000313" key="2">
    <source>
        <dbReference type="EMBL" id="ATG55770.1"/>
    </source>
</evidence>
<dbReference type="Proteomes" id="UP000217889">
    <property type="component" value="Chromosome"/>
</dbReference>
<feature type="transmembrane region" description="Helical" evidence="1">
    <location>
        <begin position="50"/>
        <end position="69"/>
    </location>
</feature>
<sequence>MISAQTPPPRSAAALSWPVILGLAVIALARPVTNVVLDQLALDPGPVVPLAWTAVITALWVAVVGIGRVARPLPTLVLVGLAYGVLALALSGILSPLLLGHLSGPLANPLAIVPMLLVNALWGLIAGLLALLVQRGRGVSGR</sequence>
<protein>
    <submittedName>
        <fullName evidence="2">Uncharacterized protein</fullName>
    </submittedName>
</protein>
<feature type="transmembrane region" description="Helical" evidence="1">
    <location>
        <begin position="76"/>
        <end position="99"/>
    </location>
</feature>
<dbReference type="KEGG" id="bgg:CFK41_14045"/>
<dbReference type="AlphaFoldDB" id="A0A291H029"/>
<dbReference type="RefSeq" id="WP_096800230.1">
    <property type="nucleotide sequence ID" value="NZ_CP023564.1"/>
</dbReference>
<organism evidence="2 3">
    <name type="scientific">Brachybacterium ginsengisoli</name>
    <dbReference type="NCBI Taxonomy" id="1331682"/>
    <lineage>
        <taxon>Bacteria</taxon>
        <taxon>Bacillati</taxon>
        <taxon>Actinomycetota</taxon>
        <taxon>Actinomycetes</taxon>
        <taxon>Micrococcales</taxon>
        <taxon>Dermabacteraceae</taxon>
        <taxon>Brachybacterium</taxon>
    </lineage>
</organism>
<dbReference type="EMBL" id="CP023564">
    <property type="protein sequence ID" value="ATG55770.1"/>
    <property type="molecule type" value="Genomic_DNA"/>
</dbReference>
<dbReference type="OrthoDB" id="2898516at2"/>
<reference evidence="2 3" key="1">
    <citation type="journal article" date="2014" name="Int. J. Syst. Evol. Microbiol.">
        <title>Brachybacterium ginsengisoli sp. nov., isolated from soil of a ginseng field.</title>
        <authorList>
            <person name="Hoang V.A."/>
            <person name="Kim Y.J."/>
            <person name="Nguyen N.L."/>
            <person name="Yang D.C."/>
        </authorList>
    </citation>
    <scope>NUCLEOTIDE SEQUENCE [LARGE SCALE GENOMIC DNA]</scope>
    <source>
        <strain evidence="2 3">DCY80</strain>
    </source>
</reference>
<feature type="transmembrane region" description="Helical" evidence="1">
    <location>
        <begin position="12"/>
        <end position="30"/>
    </location>
</feature>
<evidence type="ECO:0000256" key="1">
    <source>
        <dbReference type="SAM" id="Phobius"/>
    </source>
</evidence>
<keyword evidence="1" id="KW-1133">Transmembrane helix</keyword>
<feature type="transmembrane region" description="Helical" evidence="1">
    <location>
        <begin position="111"/>
        <end position="133"/>
    </location>
</feature>
<keyword evidence="1" id="KW-0472">Membrane</keyword>
<gene>
    <name evidence="2" type="ORF">CFK41_14045</name>
</gene>
<keyword evidence="3" id="KW-1185">Reference proteome</keyword>
<proteinExistence type="predicted"/>
<keyword evidence="1" id="KW-0812">Transmembrane</keyword>
<evidence type="ECO:0000313" key="3">
    <source>
        <dbReference type="Proteomes" id="UP000217889"/>
    </source>
</evidence>
<accession>A0A291H029</accession>
<name>A0A291H029_9MICO</name>